<feature type="coiled-coil region" evidence="5">
    <location>
        <begin position="277"/>
        <end position="304"/>
    </location>
</feature>
<dbReference type="PROSITE" id="PS51721">
    <property type="entry name" value="G_CP"/>
    <property type="match status" value="1"/>
</dbReference>
<gene>
    <name evidence="7" type="ORF">C3L24_05240</name>
</gene>
<dbReference type="Gene3D" id="3.40.50.300">
    <property type="entry name" value="P-loop containing nucleotide triphosphate hydrolases"/>
    <property type="match status" value="1"/>
</dbReference>
<reference evidence="7 8" key="1">
    <citation type="submission" date="2018-01" db="EMBL/GenBank/DDBJ databases">
        <title>Novel co-symbiosis in the lucinid bivalve Phacoides pectinatus.</title>
        <authorList>
            <person name="Lim S.J."/>
            <person name="Davis B.G."/>
            <person name="Gill D.E."/>
            <person name="Engel A.S."/>
            <person name="Anderson L.C."/>
            <person name="Campbell B.J."/>
        </authorList>
    </citation>
    <scope>NUCLEOTIDE SEQUENCE [LARGE SCALE GENOMIC DNA]</scope>
    <source>
        <strain evidence="7">N3_P5</strain>
    </source>
</reference>
<accession>A0A6N4DWV1</accession>
<dbReference type="NCBIfam" id="TIGR03596">
    <property type="entry name" value="GTPase_YlqF"/>
    <property type="match status" value="1"/>
</dbReference>
<dbReference type="InterPro" id="IPR016478">
    <property type="entry name" value="GTPase_MTG1"/>
</dbReference>
<dbReference type="EMBL" id="PQCO01000169">
    <property type="protein sequence ID" value="PUE02999.1"/>
    <property type="molecule type" value="Genomic_DNA"/>
</dbReference>
<evidence type="ECO:0000256" key="5">
    <source>
        <dbReference type="SAM" id="Coils"/>
    </source>
</evidence>
<dbReference type="GO" id="GO:0003924">
    <property type="term" value="F:GTPase activity"/>
    <property type="evidence" value="ECO:0007669"/>
    <property type="project" value="TreeGrafter"/>
</dbReference>
<dbReference type="Pfam" id="PF01926">
    <property type="entry name" value="MMR_HSR1"/>
    <property type="match status" value="1"/>
</dbReference>
<dbReference type="PANTHER" id="PTHR45782:SF4">
    <property type="entry name" value="MITOCHONDRIAL RIBOSOME-ASSOCIATED GTPASE 1"/>
    <property type="match status" value="1"/>
</dbReference>
<proteinExistence type="inferred from homology"/>
<sequence length="307" mass="34284">MQIQWFPGHMHKARKEVKETLSRVDLVIEILDARIPYSSDNPMISTLRGAKPFIKVLNKCDLADPGLTRQWQDYLEREKGVRTLAVSSTQPERVRQITELCRKLIPGKGEGLNAIHAMIVGIPNVGKSTIINLLTGRVIAKTGNEPAITKGQQKINLRNGIMLIDTPGMLWPNIENSHSGYRLAATGAIKDTAIDHADVAFHTAEYLLAAYPGLLRERYRLDATPAGEYELLEAFGRKRGCLRAGGHLDLDKAAKILLSELRSGAIGQVTLETPAMMERERIEVERIREEKAAKKAQRLAARKRRSR</sequence>
<feature type="binding site" evidence="4">
    <location>
        <begin position="124"/>
        <end position="129"/>
    </location>
    <ligand>
        <name>GTP</name>
        <dbReference type="ChEBI" id="CHEBI:37565"/>
    </ligand>
</feature>
<dbReference type="AlphaFoldDB" id="A0A6N4DWV1"/>
<comment type="similarity">
    <text evidence="3">Belongs to the TRAFAC class YlqF/YawG GTPase family. MTG1 subfamily.</text>
</comment>
<evidence type="ECO:0000256" key="4">
    <source>
        <dbReference type="PIRSR" id="PIRSR006230-1"/>
    </source>
</evidence>
<dbReference type="Gene3D" id="1.10.1580.10">
    <property type="match status" value="1"/>
</dbReference>
<evidence type="ECO:0000256" key="3">
    <source>
        <dbReference type="PIRNR" id="PIRNR006230"/>
    </source>
</evidence>
<protein>
    <recommendedName>
        <fullName evidence="3">Ribosome biogenesis GTPase A</fullName>
    </recommendedName>
</protein>
<keyword evidence="3" id="KW-0963">Cytoplasm</keyword>
<feature type="binding site" evidence="4">
    <location>
        <begin position="58"/>
        <end position="61"/>
    </location>
    <ligand>
        <name>GTP</name>
        <dbReference type="ChEBI" id="CHEBI:37565"/>
    </ligand>
</feature>
<dbReference type="GO" id="GO:0006412">
    <property type="term" value="P:translation"/>
    <property type="evidence" value="ECO:0007669"/>
    <property type="project" value="TreeGrafter"/>
</dbReference>
<dbReference type="InterPro" id="IPR006073">
    <property type="entry name" value="GTP-bd"/>
</dbReference>
<name>A0A6N4DWV1_9GAMM</name>
<dbReference type="Proteomes" id="UP000250928">
    <property type="component" value="Unassembled WGS sequence"/>
</dbReference>
<evidence type="ECO:0000313" key="8">
    <source>
        <dbReference type="Proteomes" id="UP000250928"/>
    </source>
</evidence>
<keyword evidence="1 3" id="KW-0547">Nucleotide-binding</keyword>
<dbReference type="SUPFAM" id="SSF52540">
    <property type="entry name" value="P-loop containing nucleoside triphosphate hydrolases"/>
    <property type="match status" value="1"/>
</dbReference>
<comment type="subcellular location">
    <subcellularLocation>
        <location evidence="3">Cytoplasm</location>
    </subcellularLocation>
</comment>
<dbReference type="FunFam" id="3.40.50.300:FF:000590">
    <property type="entry name" value="Ribosome biogenesis GTPase A"/>
    <property type="match status" value="1"/>
</dbReference>
<dbReference type="PIRSF" id="PIRSF006230">
    <property type="entry name" value="MG442"/>
    <property type="match status" value="1"/>
</dbReference>
<keyword evidence="2 3" id="KW-0342">GTP-binding</keyword>
<dbReference type="InterPro" id="IPR019991">
    <property type="entry name" value="GTP-bd_ribosome_bgen"/>
</dbReference>
<evidence type="ECO:0000313" key="7">
    <source>
        <dbReference type="EMBL" id="PUE02999.1"/>
    </source>
</evidence>
<dbReference type="GO" id="GO:0005525">
    <property type="term" value="F:GTP binding"/>
    <property type="evidence" value="ECO:0007669"/>
    <property type="project" value="UniProtKB-KW"/>
</dbReference>
<keyword evidence="5" id="KW-0175">Coiled coil</keyword>
<dbReference type="PANTHER" id="PTHR45782">
    <property type="entry name" value="MITOCHONDRIAL RIBOSOME-ASSOCIATED GTPASE 1"/>
    <property type="match status" value="1"/>
</dbReference>
<dbReference type="InterPro" id="IPR023179">
    <property type="entry name" value="GTP-bd_ortho_bundle_sf"/>
</dbReference>
<evidence type="ECO:0000256" key="2">
    <source>
        <dbReference type="ARBA" id="ARBA00023134"/>
    </source>
</evidence>
<feature type="domain" description="CP-type G" evidence="6">
    <location>
        <begin position="14"/>
        <end position="172"/>
    </location>
</feature>
<evidence type="ECO:0000256" key="1">
    <source>
        <dbReference type="ARBA" id="ARBA00022741"/>
    </source>
</evidence>
<organism evidence="7 8">
    <name type="scientific">Candidatus Sedimenticola endophacoides</name>
    <dbReference type="NCBI Taxonomy" id="2548426"/>
    <lineage>
        <taxon>Bacteria</taxon>
        <taxon>Pseudomonadati</taxon>
        <taxon>Pseudomonadota</taxon>
        <taxon>Gammaproteobacteria</taxon>
        <taxon>Chromatiales</taxon>
        <taxon>Sedimenticolaceae</taxon>
        <taxon>Sedimenticola</taxon>
    </lineage>
</organism>
<dbReference type="InterPro" id="IPR027417">
    <property type="entry name" value="P-loop_NTPase"/>
</dbReference>
<dbReference type="CDD" id="cd01856">
    <property type="entry name" value="YlqF"/>
    <property type="match status" value="1"/>
</dbReference>
<dbReference type="InterPro" id="IPR030378">
    <property type="entry name" value="G_CP_dom"/>
</dbReference>
<dbReference type="GO" id="GO:0005737">
    <property type="term" value="C:cytoplasm"/>
    <property type="evidence" value="ECO:0007669"/>
    <property type="project" value="UniProtKB-SubCell"/>
</dbReference>
<comment type="caution">
    <text evidence="7">The sequence shown here is derived from an EMBL/GenBank/DDBJ whole genome shotgun (WGS) entry which is preliminary data.</text>
</comment>
<evidence type="ECO:0000259" key="6">
    <source>
        <dbReference type="PROSITE" id="PS51721"/>
    </source>
</evidence>
<comment type="function">
    <text evidence="3">Required for a late step of 50S ribosomal subunit assembly. Has GTPase activity.</text>
</comment>
<feature type="binding site" evidence="4">
    <location>
        <position position="168"/>
    </location>
    <ligand>
        <name>GTP</name>
        <dbReference type="ChEBI" id="CHEBI:37565"/>
    </ligand>
</feature>